<dbReference type="GO" id="GO:0007159">
    <property type="term" value="P:leukocyte cell-cell adhesion"/>
    <property type="evidence" value="ECO:0007669"/>
    <property type="project" value="TreeGrafter"/>
</dbReference>
<protein>
    <submittedName>
        <fullName evidence="11">CD177 antigen</fullName>
    </submittedName>
</protein>
<comment type="subcellular location">
    <subcellularLocation>
        <location evidence="1">Cell membrane</location>
    </subcellularLocation>
</comment>
<feature type="chain" id="PRO_5004000595" evidence="9">
    <location>
        <begin position="22"/>
        <end position="692"/>
    </location>
</feature>
<feature type="domain" description="UPAR/Ly6" evidence="10">
    <location>
        <begin position="53"/>
        <end position="112"/>
    </location>
</feature>
<evidence type="ECO:0000256" key="2">
    <source>
        <dbReference type="ARBA" id="ARBA00007116"/>
    </source>
</evidence>
<gene>
    <name evidence="11" type="ORF">TREES_T100011494</name>
</gene>
<reference evidence="12" key="2">
    <citation type="journal article" date="2013" name="Nat. Commun.">
        <title>Genome of the Chinese tree shrew.</title>
        <authorList>
            <person name="Fan Y."/>
            <person name="Huang Z.Y."/>
            <person name="Cao C.C."/>
            <person name="Chen C.S."/>
            <person name="Chen Y.X."/>
            <person name="Fan D.D."/>
            <person name="He J."/>
            <person name="Hou H.L."/>
            <person name="Hu L."/>
            <person name="Hu X.T."/>
            <person name="Jiang X.T."/>
            <person name="Lai R."/>
            <person name="Lang Y.S."/>
            <person name="Liang B."/>
            <person name="Liao S.G."/>
            <person name="Mu D."/>
            <person name="Ma Y.Y."/>
            <person name="Niu Y.Y."/>
            <person name="Sun X.Q."/>
            <person name="Xia J.Q."/>
            <person name="Xiao J."/>
            <person name="Xiong Z.Q."/>
            <person name="Xu L."/>
            <person name="Yang L."/>
            <person name="Zhang Y."/>
            <person name="Zhao W."/>
            <person name="Zhao X.D."/>
            <person name="Zheng Y.T."/>
            <person name="Zhou J.M."/>
            <person name="Zhu Y.B."/>
            <person name="Zhang G.J."/>
            <person name="Wang J."/>
            <person name="Yao Y.G."/>
        </authorList>
    </citation>
    <scope>NUCLEOTIDE SEQUENCE [LARGE SCALE GENOMIC DNA]</scope>
</reference>
<dbReference type="InterPro" id="IPR057268">
    <property type="entry name" value="Ribosomal_L18"/>
</dbReference>
<dbReference type="InterPro" id="IPR016054">
    <property type="entry name" value="LY6_UPA_recep-like"/>
</dbReference>
<evidence type="ECO:0000256" key="9">
    <source>
        <dbReference type="SAM" id="SignalP"/>
    </source>
</evidence>
<dbReference type="Gene3D" id="3.30.420.100">
    <property type="match status" value="1"/>
</dbReference>
<evidence type="ECO:0000256" key="7">
    <source>
        <dbReference type="ARBA" id="ARBA00023180"/>
    </source>
</evidence>
<dbReference type="GO" id="GO:0008097">
    <property type="term" value="F:5S rRNA binding"/>
    <property type="evidence" value="ECO:0007669"/>
    <property type="project" value="InterPro"/>
</dbReference>
<dbReference type="CDD" id="cd00432">
    <property type="entry name" value="Ribosomal_L18_L5e"/>
    <property type="match status" value="1"/>
</dbReference>
<feature type="domain" description="UPAR/Ly6" evidence="10">
    <location>
        <begin position="322"/>
        <end position="362"/>
    </location>
</feature>
<feature type="domain" description="UPAR/Ly6" evidence="10">
    <location>
        <begin position="237"/>
        <end position="301"/>
    </location>
</feature>
<dbReference type="GO" id="GO:0043315">
    <property type="term" value="P:positive regulation of neutrophil degranulation"/>
    <property type="evidence" value="ECO:0007669"/>
    <property type="project" value="TreeGrafter"/>
</dbReference>
<dbReference type="GO" id="GO:0006412">
    <property type="term" value="P:translation"/>
    <property type="evidence" value="ECO:0007669"/>
    <property type="project" value="InterPro"/>
</dbReference>
<dbReference type="PANTHER" id="PTHR16529">
    <property type="entry name" value="CD177 ANTIGEN"/>
    <property type="match status" value="1"/>
</dbReference>
<dbReference type="InterPro" id="IPR051899">
    <property type="entry name" value="Fert-Immune_med_protein"/>
</dbReference>
<dbReference type="InParanoid" id="L9L7X5"/>
<evidence type="ECO:0000256" key="8">
    <source>
        <dbReference type="ARBA" id="ARBA00023274"/>
    </source>
</evidence>
<proteinExistence type="inferred from homology"/>
<keyword evidence="12" id="KW-1185">Reference proteome</keyword>
<evidence type="ECO:0000256" key="6">
    <source>
        <dbReference type="ARBA" id="ARBA00023136"/>
    </source>
</evidence>
<dbReference type="GO" id="GO:0098742">
    <property type="term" value="P:cell-cell adhesion via plasma-membrane adhesion molecules"/>
    <property type="evidence" value="ECO:0007669"/>
    <property type="project" value="TreeGrafter"/>
</dbReference>
<evidence type="ECO:0000313" key="12">
    <source>
        <dbReference type="Proteomes" id="UP000011518"/>
    </source>
</evidence>
<name>L9L7X5_TUPCH</name>
<sequence length="692" mass="74938">MIPVSVLALLGVNFLLPGVQALLCQLGKFEIVRNMSELPLQWTPKEQSCETGWGCQDTLVLTENGPYVNLILTKGCTEAEDQEARVMEHRTGPGISIVSYTHVCRHKDLCNNLVNTSPLWALPIETAPGRLRCPTCLSVEGCPETVPEQTCPVGHTHCYNGVLLFTEGLISTILKVQGCMPQPGCNLFNGTREIGPMAVSENCNPKDFLTCHRGLTLWMRPGLSQEPVNWTVGGSQICNTGEVCQETLLLIDVGQSSLLLGSKGCSKIGAQESQRVSVHLGPPGVLIASYTRLCSSDHCNRANTSSVLLNALPRPAAPAPGNVSCPVCVQLSGSCSPNSDVVTCPSGTTHCYDDTVILRGGNFHCQNDKVSGHSDSQFLVLCLHLLYRDVAQHLYCQKGITTSVEEEPWNTFNWTTGKVDTCDDGGLCQESVLMIKAGAKTALLATKSCITQGVQEMIFVQHTPSPGLVAISYSNYCEDSFCNNKTDLSQYWHLQETSVPSMPAALLCPTCVALGTCFNAPALPCPNSTTRCYHGKLEIVGGGIELSVEVKGCTALIGCKLMGGILTVGPMMDNNKYSTSKYRMIVHVTNRDTICQIAYARVEGNVIVCAAYAHELPKCGLKAGLTYYAAAYCTGLLLAHSLLNRFDKDKIYEVQVEVARDEYNVERLMVNLVSSPAIWIQALSELPLAIKF</sequence>
<evidence type="ECO:0000256" key="1">
    <source>
        <dbReference type="ARBA" id="ARBA00004236"/>
    </source>
</evidence>
<comment type="similarity">
    <text evidence="2">Belongs to the universal ribosomal protein uL18 family.</text>
</comment>
<feature type="domain" description="UPAR/Ly6" evidence="10">
    <location>
        <begin position="130"/>
        <end position="208"/>
    </location>
</feature>
<dbReference type="GO" id="GO:0044853">
    <property type="term" value="C:plasma membrane raft"/>
    <property type="evidence" value="ECO:0007669"/>
    <property type="project" value="TreeGrafter"/>
</dbReference>
<dbReference type="eggNOG" id="ENOG502ST5V">
    <property type="taxonomic scope" value="Eukaryota"/>
</dbReference>
<dbReference type="SUPFAM" id="SSF57302">
    <property type="entry name" value="Snake toxin-like"/>
    <property type="match status" value="2"/>
</dbReference>
<dbReference type="InterPro" id="IPR005485">
    <property type="entry name" value="Rbsml_uL18_euk_arch"/>
</dbReference>
<dbReference type="PANTHER" id="PTHR16529:SF8">
    <property type="entry name" value="CD177 ANTIGEN"/>
    <property type="match status" value="1"/>
</dbReference>
<dbReference type="GO" id="GO:2001044">
    <property type="term" value="P:regulation of integrin-mediated signaling pathway"/>
    <property type="evidence" value="ECO:0007669"/>
    <property type="project" value="TreeGrafter"/>
</dbReference>
<dbReference type="FunCoup" id="L9L7X5">
    <property type="interactions" value="92"/>
</dbReference>
<keyword evidence="7" id="KW-0325">Glycoprotein</keyword>
<dbReference type="Proteomes" id="UP000011518">
    <property type="component" value="Unassembled WGS sequence"/>
</dbReference>
<dbReference type="Pfam" id="PF17144">
    <property type="entry name" value="Ribosomal_L5e"/>
    <property type="match status" value="1"/>
</dbReference>
<dbReference type="Pfam" id="PF00021">
    <property type="entry name" value="UPAR_LY6"/>
    <property type="match status" value="5"/>
</dbReference>
<dbReference type="GO" id="GO:0045217">
    <property type="term" value="P:cell-cell junction maintenance"/>
    <property type="evidence" value="ECO:0007669"/>
    <property type="project" value="TreeGrafter"/>
</dbReference>
<dbReference type="CDD" id="cd23636">
    <property type="entry name" value="TFP_LU_ECD_CD177_rpt2"/>
    <property type="match status" value="1"/>
</dbReference>
<feature type="domain" description="UPAR/Ly6" evidence="10">
    <location>
        <begin position="505"/>
        <end position="569"/>
    </location>
</feature>
<evidence type="ECO:0000256" key="5">
    <source>
        <dbReference type="ARBA" id="ARBA00022980"/>
    </source>
</evidence>
<dbReference type="InterPro" id="IPR045860">
    <property type="entry name" value="Snake_toxin-like_sf"/>
</dbReference>
<dbReference type="CDD" id="cd23624">
    <property type="entry name" value="TFP_LU_ECD_CD177_rpt3"/>
    <property type="match status" value="1"/>
</dbReference>
<dbReference type="CDD" id="cd23623">
    <property type="entry name" value="TFP_LU_ECD_CD177_rpt1"/>
    <property type="match status" value="1"/>
</dbReference>
<dbReference type="EMBL" id="KB320473">
    <property type="protein sequence ID" value="ELW71061.1"/>
    <property type="molecule type" value="Genomic_DNA"/>
</dbReference>
<evidence type="ECO:0000313" key="11">
    <source>
        <dbReference type="EMBL" id="ELW71061.1"/>
    </source>
</evidence>
<dbReference type="AlphaFoldDB" id="L9L7X5"/>
<dbReference type="GO" id="GO:0005840">
    <property type="term" value="C:ribosome"/>
    <property type="evidence" value="ECO:0007669"/>
    <property type="project" value="UniProtKB-KW"/>
</dbReference>
<dbReference type="SUPFAM" id="SSF53137">
    <property type="entry name" value="Translational machinery components"/>
    <property type="match status" value="1"/>
</dbReference>
<organism evidence="11 12">
    <name type="scientific">Tupaia chinensis</name>
    <name type="common">Chinese tree shrew</name>
    <name type="synonym">Tupaia belangeri chinensis</name>
    <dbReference type="NCBI Taxonomy" id="246437"/>
    <lineage>
        <taxon>Eukaryota</taxon>
        <taxon>Metazoa</taxon>
        <taxon>Chordata</taxon>
        <taxon>Craniata</taxon>
        <taxon>Vertebrata</taxon>
        <taxon>Euteleostomi</taxon>
        <taxon>Mammalia</taxon>
        <taxon>Eutheria</taxon>
        <taxon>Euarchontoglires</taxon>
        <taxon>Scandentia</taxon>
        <taxon>Tupaiidae</taxon>
        <taxon>Tupaia</taxon>
    </lineage>
</organism>
<evidence type="ECO:0000256" key="4">
    <source>
        <dbReference type="ARBA" id="ARBA00022729"/>
    </source>
</evidence>
<evidence type="ECO:0000259" key="10">
    <source>
        <dbReference type="Pfam" id="PF00021"/>
    </source>
</evidence>
<keyword evidence="6" id="KW-0472">Membrane</keyword>
<keyword evidence="3" id="KW-1003">Cell membrane</keyword>
<keyword evidence="8" id="KW-0687">Ribonucleoprotein</keyword>
<feature type="signal peptide" evidence="9">
    <location>
        <begin position="1"/>
        <end position="21"/>
    </location>
</feature>
<dbReference type="GO" id="GO:1990904">
    <property type="term" value="C:ribonucleoprotein complex"/>
    <property type="evidence" value="ECO:0007669"/>
    <property type="project" value="UniProtKB-KW"/>
</dbReference>
<dbReference type="GO" id="GO:0003735">
    <property type="term" value="F:structural constituent of ribosome"/>
    <property type="evidence" value="ECO:0007669"/>
    <property type="project" value="InterPro"/>
</dbReference>
<reference evidence="12" key="1">
    <citation type="submission" date="2012-07" db="EMBL/GenBank/DDBJ databases">
        <title>Genome of the Chinese tree shrew, a rising model animal genetically related to primates.</title>
        <authorList>
            <person name="Zhang G."/>
            <person name="Fan Y."/>
            <person name="Yao Y."/>
            <person name="Huang Z."/>
        </authorList>
    </citation>
    <scope>NUCLEOTIDE SEQUENCE [LARGE SCALE GENOMIC DNA]</scope>
</reference>
<keyword evidence="5" id="KW-0689">Ribosomal protein</keyword>
<keyword evidence="4 9" id="KW-0732">Signal</keyword>
<dbReference type="CDD" id="cd23622">
    <property type="entry name" value="TFP_LU_ECD_TEX101_rpt1"/>
    <property type="match status" value="1"/>
</dbReference>
<dbReference type="STRING" id="246437.L9L7X5"/>
<dbReference type="PRINTS" id="PR00058">
    <property type="entry name" value="RIBOSOMALL5"/>
</dbReference>
<evidence type="ECO:0000256" key="3">
    <source>
        <dbReference type="ARBA" id="ARBA00022475"/>
    </source>
</evidence>
<accession>L9L7X5</accession>